<dbReference type="PROSITE" id="PS50829">
    <property type="entry name" value="GYF"/>
    <property type="match status" value="1"/>
</dbReference>
<feature type="compositionally biased region" description="Gly residues" evidence="1">
    <location>
        <begin position="91"/>
        <end position="115"/>
    </location>
</feature>
<evidence type="ECO:0000313" key="4">
    <source>
        <dbReference type="Proteomes" id="UP001515480"/>
    </source>
</evidence>
<name>A0AB34JGC3_PRYPA</name>
<dbReference type="SUPFAM" id="SSF55277">
    <property type="entry name" value="GYF domain"/>
    <property type="match status" value="1"/>
</dbReference>
<dbReference type="InterPro" id="IPR035445">
    <property type="entry name" value="GYF-like_dom_sf"/>
</dbReference>
<feature type="compositionally biased region" description="Basic and acidic residues" evidence="1">
    <location>
        <begin position="134"/>
        <end position="149"/>
    </location>
</feature>
<organism evidence="3 4">
    <name type="scientific">Prymnesium parvum</name>
    <name type="common">Toxic golden alga</name>
    <dbReference type="NCBI Taxonomy" id="97485"/>
    <lineage>
        <taxon>Eukaryota</taxon>
        <taxon>Haptista</taxon>
        <taxon>Haptophyta</taxon>
        <taxon>Prymnesiophyceae</taxon>
        <taxon>Prymnesiales</taxon>
        <taxon>Prymnesiaceae</taxon>
        <taxon>Prymnesium</taxon>
    </lineage>
</organism>
<evidence type="ECO:0000313" key="3">
    <source>
        <dbReference type="EMBL" id="KAL1519832.1"/>
    </source>
</evidence>
<dbReference type="InterPro" id="IPR003169">
    <property type="entry name" value="GYF"/>
</dbReference>
<keyword evidence="4" id="KW-1185">Reference proteome</keyword>
<dbReference type="Pfam" id="PF02213">
    <property type="entry name" value="GYF"/>
    <property type="match status" value="1"/>
</dbReference>
<evidence type="ECO:0000259" key="2">
    <source>
        <dbReference type="PROSITE" id="PS50829"/>
    </source>
</evidence>
<dbReference type="Proteomes" id="UP001515480">
    <property type="component" value="Unassembled WGS sequence"/>
</dbReference>
<gene>
    <name evidence="3" type="ORF">AB1Y20_023337</name>
</gene>
<dbReference type="EMBL" id="JBGBPQ010000009">
    <property type="protein sequence ID" value="KAL1519832.1"/>
    <property type="molecule type" value="Genomic_DNA"/>
</dbReference>
<accession>A0AB34JGC3</accession>
<dbReference type="Gene3D" id="3.30.1490.40">
    <property type="match status" value="1"/>
</dbReference>
<protein>
    <recommendedName>
        <fullName evidence="2">GYF domain-containing protein</fullName>
    </recommendedName>
</protein>
<feature type="region of interest" description="Disordered" evidence="1">
    <location>
        <begin position="72"/>
        <end position="190"/>
    </location>
</feature>
<feature type="compositionally biased region" description="Gly residues" evidence="1">
    <location>
        <begin position="204"/>
        <end position="213"/>
    </location>
</feature>
<feature type="compositionally biased region" description="Basic and acidic residues" evidence="1">
    <location>
        <begin position="157"/>
        <end position="181"/>
    </location>
</feature>
<proteinExistence type="predicted"/>
<evidence type="ECO:0000256" key="1">
    <source>
        <dbReference type="SAM" id="MobiDB-lite"/>
    </source>
</evidence>
<feature type="region of interest" description="Disordered" evidence="1">
    <location>
        <begin position="204"/>
        <end position="223"/>
    </location>
</feature>
<dbReference type="AlphaFoldDB" id="A0AB34JGC3"/>
<comment type="caution">
    <text evidence="3">The sequence shown here is derived from an EMBL/GenBank/DDBJ whole genome shotgun (WGS) entry which is preliminary data.</text>
</comment>
<sequence length="223" mass="22513">MASAPPTAAGSLQSEFWYYQDNAGEQQGPMTTAQMRGWFDAGYLPESTRVAASYYGEVPEEMWPISELWSQPSAHAFGGGRPSAAVAAAPSGGGRGEGAEGRGGGRAGGRSGGGAERQAANVGPSPRPGAKQEGASRQKPYDKPEKGGDSGKGGRGKGMDGKGKGKGKGKGDGGGKGEKGGGRGPPPHLLKYEAAKAARLGLVGGDQASGGCMGVQREWKPPK</sequence>
<dbReference type="SMART" id="SM00444">
    <property type="entry name" value="GYF"/>
    <property type="match status" value="1"/>
</dbReference>
<feature type="domain" description="GYF" evidence="2">
    <location>
        <begin position="14"/>
        <end position="66"/>
    </location>
</feature>
<reference evidence="3 4" key="1">
    <citation type="journal article" date="2024" name="Science">
        <title>Giant polyketide synthase enzymes in the biosynthesis of giant marine polyether toxins.</title>
        <authorList>
            <person name="Fallon T.R."/>
            <person name="Shende V.V."/>
            <person name="Wierzbicki I.H."/>
            <person name="Pendleton A.L."/>
            <person name="Watervoot N.F."/>
            <person name="Auber R.P."/>
            <person name="Gonzalez D.J."/>
            <person name="Wisecaver J.H."/>
            <person name="Moore B.S."/>
        </authorList>
    </citation>
    <scope>NUCLEOTIDE SEQUENCE [LARGE SCALE GENOMIC DNA]</scope>
    <source>
        <strain evidence="3 4">12B1</strain>
    </source>
</reference>